<dbReference type="Pfam" id="PF13182">
    <property type="entry name" value="DUF4007"/>
    <property type="match status" value="1"/>
</dbReference>
<feature type="domain" description="DUF4007" evidence="1">
    <location>
        <begin position="14"/>
        <end position="296"/>
    </location>
</feature>
<dbReference type="InterPro" id="IPR025248">
    <property type="entry name" value="DUF4007"/>
</dbReference>
<dbReference type="Proteomes" id="UP001589619">
    <property type="component" value="Unassembled WGS sequence"/>
</dbReference>
<keyword evidence="3" id="KW-1185">Reference proteome</keyword>
<reference evidence="2 3" key="1">
    <citation type="submission" date="2024-09" db="EMBL/GenBank/DDBJ databases">
        <authorList>
            <person name="Sun Q."/>
            <person name="Mori K."/>
        </authorList>
    </citation>
    <scope>NUCLEOTIDE SEQUENCE [LARGE SCALE GENOMIC DNA]</scope>
    <source>
        <strain evidence="2 3">JCM 12520</strain>
    </source>
</reference>
<evidence type="ECO:0000313" key="3">
    <source>
        <dbReference type="Proteomes" id="UP001589619"/>
    </source>
</evidence>
<dbReference type="EMBL" id="JBHMAG010000019">
    <property type="protein sequence ID" value="MFB9755881.1"/>
    <property type="molecule type" value="Genomic_DNA"/>
</dbReference>
<name>A0ABV5W5Q2_9BACL</name>
<protein>
    <submittedName>
        <fullName evidence="2">DUF4007 family protein</fullName>
    </submittedName>
</protein>
<evidence type="ECO:0000313" key="2">
    <source>
        <dbReference type="EMBL" id="MFB9755881.1"/>
    </source>
</evidence>
<proteinExistence type="predicted"/>
<organism evidence="2 3">
    <name type="scientific">Paenibacillus hodogayensis</name>
    <dbReference type="NCBI Taxonomy" id="279208"/>
    <lineage>
        <taxon>Bacteria</taxon>
        <taxon>Bacillati</taxon>
        <taxon>Bacillota</taxon>
        <taxon>Bacilli</taxon>
        <taxon>Bacillales</taxon>
        <taxon>Paenibacillaceae</taxon>
        <taxon>Paenibacillus</taxon>
    </lineage>
</organism>
<accession>A0ABV5W5Q2</accession>
<sequence length="300" mass="34099">MAIHSHPILPSYGFTGHETFPFRLGWLHKGVMAVKDDPQIFSKDEAIVILGVGKNMVRSIRHWCLTLGLITDIGRGVYQTTPLGELVFASNGADPYLEDIGTLWWLHWKLSGNYERCTTWYYVMNYINRPEFSKTALKDELKKAVAESGGRAQSDRTLESDIECFVRTYTSPKRGISEESLECPLVELNILKENDKYIRLNRGEKNTIPDFIFLAALVEFFEKTNTGAKTLLAERILHNEGSPGRIFLLDDNSCIRRLERLGDLTKGKIVYDATAGMRQVLFHSVPTSLEILSAYYQRGQ</sequence>
<comment type="caution">
    <text evidence="2">The sequence shown here is derived from an EMBL/GenBank/DDBJ whole genome shotgun (WGS) entry which is preliminary data.</text>
</comment>
<evidence type="ECO:0000259" key="1">
    <source>
        <dbReference type="Pfam" id="PF13182"/>
    </source>
</evidence>
<gene>
    <name evidence="2" type="ORF">ACFFNY_30230</name>
</gene>
<dbReference type="RefSeq" id="WP_344915547.1">
    <property type="nucleotide sequence ID" value="NZ_BAAAYO010000015.1"/>
</dbReference>